<keyword evidence="2" id="KW-1185">Reference proteome</keyword>
<dbReference type="Proteomes" id="UP000177625">
    <property type="component" value="Unassembled WGS sequence"/>
</dbReference>
<gene>
    <name evidence="1" type="ORF">RSE6_13776</name>
</gene>
<dbReference type="EMBL" id="FJVC01000592">
    <property type="protein sequence ID" value="CZT52442.1"/>
    <property type="molecule type" value="Genomic_DNA"/>
</dbReference>
<evidence type="ECO:0000313" key="1">
    <source>
        <dbReference type="EMBL" id="CZT52442.1"/>
    </source>
</evidence>
<name>A0A1E1MTM8_RHYSE</name>
<organism evidence="1 2">
    <name type="scientific">Rhynchosporium secalis</name>
    <name type="common">Barley scald fungus</name>
    <dbReference type="NCBI Taxonomy" id="38038"/>
    <lineage>
        <taxon>Eukaryota</taxon>
        <taxon>Fungi</taxon>
        <taxon>Dikarya</taxon>
        <taxon>Ascomycota</taxon>
        <taxon>Pezizomycotina</taxon>
        <taxon>Leotiomycetes</taxon>
        <taxon>Helotiales</taxon>
        <taxon>Ploettnerulaceae</taxon>
        <taxon>Rhynchosporium</taxon>
    </lineage>
</organism>
<proteinExistence type="predicted"/>
<protein>
    <submittedName>
        <fullName evidence="1">Uncharacterized protein</fullName>
    </submittedName>
</protein>
<reference evidence="2" key="1">
    <citation type="submission" date="2016-03" db="EMBL/GenBank/DDBJ databases">
        <authorList>
            <person name="Guldener U."/>
        </authorList>
    </citation>
    <scope>NUCLEOTIDE SEQUENCE [LARGE SCALE GENOMIC DNA]</scope>
</reference>
<dbReference type="AlphaFoldDB" id="A0A1E1MTM8"/>
<accession>A0A1E1MTM8</accession>
<sequence>MITKVILKETPAGFNDIFPPLEDDKRVRSGSRLLDAKLAIVVELEPGFDLEIVSAAGDNIEEFDLVVVNCSVDGALREVMLKLLLSLEETKLEEIKLEATSLAEAESMEAELDIAATEP</sequence>
<evidence type="ECO:0000313" key="2">
    <source>
        <dbReference type="Proteomes" id="UP000177625"/>
    </source>
</evidence>